<reference evidence="9 10" key="1">
    <citation type="submission" date="2012-05" db="EMBL/GenBank/DDBJ databases">
        <title>Recombination and specialization in a pathogen metapopulation.</title>
        <authorList>
            <person name="Gardiner A."/>
            <person name="Kemen E."/>
            <person name="Schultz-Larsen T."/>
            <person name="MacLean D."/>
            <person name="Van Oosterhout C."/>
            <person name="Jones J.D.G."/>
        </authorList>
    </citation>
    <scope>NUCLEOTIDE SEQUENCE [LARGE SCALE GENOMIC DNA]</scope>
    <source>
        <strain evidence="9 10">Ac Nc2</strain>
    </source>
</reference>
<dbReference type="FunCoup" id="A0A024GPM0">
    <property type="interactions" value="250"/>
</dbReference>
<evidence type="ECO:0008006" key="11">
    <source>
        <dbReference type="Google" id="ProtNLM"/>
    </source>
</evidence>
<dbReference type="EMBL" id="CAIX01000227">
    <property type="protein sequence ID" value="CCI48458.1"/>
    <property type="molecule type" value="Genomic_DNA"/>
</dbReference>
<dbReference type="SUPFAM" id="SSF52540">
    <property type="entry name" value="P-loop containing nucleoside triphosphate hydrolases"/>
    <property type="match status" value="1"/>
</dbReference>
<dbReference type="Pfam" id="PF01121">
    <property type="entry name" value="CoaE"/>
    <property type="match status" value="1"/>
</dbReference>
<keyword evidence="7" id="KW-0173">Coenzyme A biosynthesis</keyword>
<keyword evidence="5" id="KW-0418">Kinase</keyword>
<keyword evidence="8" id="KW-0812">Transmembrane</keyword>
<dbReference type="HAMAP" id="MF_00376">
    <property type="entry name" value="Dephospho_CoA_kinase"/>
    <property type="match status" value="1"/>
</dbReference>
<protein>
    <recommendedName>
        <fullName evidence="11">Dephospho-CoA kinase</fullName>
    </recommendedName>
</protein>
<gene>
    <name evidence="9" type="ORF">BN9_095880</name>
</gene>
<name>A0A024GPM0_9STRA</name>
<keyword evidence="8" id="KW-1133">Transmembrane helix</keyword>
<evidence type="ECO:0000313" key="10">
    <source>
        <dbReference type="Proteomes" id="UP000053237"/>
    </source>
</evidence>
<dbReference type="PANTHER" id="PTHR10695">
    <property type="entry name" value="DEPHOSPHO-COA KINASE-RELATED"/>
    <property type="match status" value="1"/>
</dbReference>
<evidence type="ECO:0000256" key="3">
    <source>
        <dbReference type="ARBA" id="ARBA00022679"/>
    </source>
</evidence>
<organism evidence="9 10">
    <name type="scientific">Albugo candida</name>
    <dbReference type="NCBI Taxonomy" id="65357"/>
    <lineage>
        <taxon>Eukaryota</taxon>
        <taxon>Sar</taxon>
        <taxon>Stramenopiles</taxon>
        <taxon>Oomycota</taxon>
        <taxon>Peronosporomycetes</taxon>
        <taxon>Albuginales</taxon>
        <taxon>Albuginaceae</taxon>
        <taxon>Albugo</taxon>
    </lineage>
</organism>
<dbReference type="GO" id="GO:0015937">
    <property type="term" value="P:coenzyme A biosynthetic process"/>
    <property type="evidence" value="ECO:0007669"/>
    <property type="project" value="UniProtKB-KW"/>
</dbReference>
<evidence type="ECO:0000256" key="6">
    <source>
        <dbReference type="ARBA" id="ARBA00022840"/>
    </source>
</evidence>
<dbReference type="PROSITE" id="PS51219">
    <property type="entry name" value="DPCK"/>
    <property type="match status" value="1"/>
</dbReference>
<dbReference type="FunFam" id="3.40.50.300:FF:000991">
    <property type="entry name" value="Dephospho-CoA kinase"/>
    <property type="match status" value="1"/>
</dbReference>
<dbReference type="OrthoDB" id="247245at2759"/>
<evidence type="ECO:0000256" key="7">
    <source>
        <dbReference type="ARBA" id="ARBA00022993"/>
    </source>
</evidence>
<dbReference type="STRING" id="65357.A0A024GPM0"/>
<dbReference type="InterPro" id="IPR027417">
    <property type="entry name" value="P-loop_NTPase"/>
</dbReference>
<keyword evidence="10" id="KW-1185">Reference proteome</keyword>
<accession>A0A024GPM0</accession>
<dbReference type="AlphaFoldDB" id="A0A024GPM0"/>
<proteinExistence type="inferred from homology"/>
<keyword evidence="6" id="KW-0067">ATP-binding</keyword>
<feature type="transmembrane region" description="Helical" evidence="8">
    <location>
        <begin position="31"/>
        <end position="58"/>
    </location>
</feature>
<sequence length="267" mass="29973">MLEWVCLALPAGILCGFLRKKQKLTKSKKNILSWAIILFTAKMTNVSTAFLVFSVLLIGGEMGNSVVAIGLTGGIAAGKSTVSKIFQEAGVIIVDADVIARKVVDPGKPAYRRIISAFGEDILIERDKTIDRAKLGALIFNDIKKRKTLNACTHKYIIYEMFKRLVLLKLIYRHQMVIFDAPLLFETHFMELFCYPIIVVSCPKAIAIDRMKKRNQLGEHQAEQRICAQMSLELKKQKAHFVIENSGSIDELTEQVNHIVSALRKIP</sequence>
<keyword evidence="3" id="KW-0808">Transferase</keyword>
<dbReference type="PANTHER" id="PTHR10695:SF46">
    <property type="entry name" value="BIFUNCTIONAL COENZYME A SYNTHASE-RELATED"/>
    <property type="match status" value="1"/>
</dbReference>
<dbReference type="Proteomes" id="UP000053237">
    <property type="component" value="Unassembled WGS sequence"/>
</dbReference>
<dbReference type="InterPro" id="IPR001977">
    <property type="entry name" value="Depp_CoAkinase"/>
</dbReference>
<dbReference type="GO" id="GO:0005524">
    <property type="term" value="F:ATP binding"/>
    <property type="evidence" value="ECO:0007669"/>
    <property type="project" value="UniProtKB-KW"/>
</dbReference>
<dbReference type="InParanoid" id="A0A024GPM0"/>
<dbReference type="CDD" id="cd02022">
    <property type="entry name" value="DPCK"/>
    <property type="match status" value="1"/>
</dbReference>
<evidence type="ECO:0000256" key="5">
    <source>
        <dbReference type="ARBA" id="ARBA00022777"/>
    </source>
</evidence>
<dbReference type="Gene3D" id="3.40.50.300">
    <property type="entry name" value="P-loop containing nucleotide triphosphate hydrolases"/>
    <property type="match status" value="1"/>
</dbReference>
<keyword evidence="4" id="KW-0547">Nucleotide-binding</keyword>
<keyword evidence="8" id="KW-0472">Membrane</keyword>
<evidence type="ECO:0000256" key="1">
    <source>
        <dbReference type="ARBA" id="ARBA00009018"/>
    </source>
</evidence>
<evidence type="ECO:0000256" key="8">
    <source>
        <dbReference type="SAM" id="Phobius"/>
    </source>
</evidence>
<evidence type="ECO:0000256" key="2">
    <source>
        <dbReference type="ARBA" id="ARBA00022490"/>
    </source>
</evidence>
<comment type="caution">
    <text evidence="9">The sequence shown here is derived from an EMBL/GenBank/DDBJ whole genome shotgun (WGS) entry which is preliminary data.</text>
</comment>
<comment type="similarity">
    <text evidence="1">Belongs to the CoaE family.</text>
</comment>
<dbReference type="GO" id="GO:0004140">
    <property type="term" value="F:dephospho-CoA kinase activity"/>
    <property type="evidence" value="ECO:0007669"/>
    <property type="project" value="InterPro"/>
</dbReference>
<evidence type="ECO:0000313" key="9">
    <source>
        <dbReference type="EMBL" id="CCI48458.1"/>
    </source>
</evidence>
<dbReference type="NCBIfam" id="TIGR00152">
    <property type="entry name" value="dephospho-CoA kinase"/>
    <property type="match status" value="1"/>
</dbReference>
<evidence type="ECO:0000256" key="4">
    <source>
        <dbReference type="ARBA" id="ARBA00022741"/>
    </source>
</evidence>
<keyword evidence="2" id="KW-0963">Cytoplasm</keyword>